<organism evidence="1">
    <name type="scientific">Phaeocystis antarctica</name>
    <dbReference type="NCBI Taxonomy" id="33657"/>
    <lineage>
        <taxon>Eukaryota</taxon>
        <taxon>Haptista</taxon>
        <taxon>Haptophyta</taxon>
        <taxon>Prymnesiophyceae</taxon>
        <taxon>Phaeocystales</taxon>
        <taxon>Phaeocystaceae</taxon>
        <taxon>Phaeocystis</taxon>
    </lineage>
</organism>
<dbReference type="EMBL" id="HBEP01004963">
    <property type="protein sequence ID" value="CAD8472094.1"/>
    <property type="molecule type" value="Transcribed_RNA"/>
</dbReference>
<name>A0A7S0H8H7_9EUKA</name>
<dbReference type="AlphaFoldDB" id="A0A7S0H8H7"/>
<proteinExistence type="predicted"/>
<sequence>MGRKRSVIGQPPLSSAPLAPWSHRIGWLHMPKSGTSFGTSLAHLANASLPSDAAIGVHTSLDPAMHSSQGIDIILRYPYDQWFRGTFWTKRHTNFADHDALWDGSGWSPNYVGRIFSMFREPSSRARSAYNHFGHSCHSNFSSFEAQMRGTAVTMVTGQRTYGLTCIACGSNCKPLIPDVKRAVDRLDTFAFVGLVEEWALSICLLHTMHGATFHSESCNAAEFGNSRKASYKKTSKEDIFALSANDPADEALYAAAKRRFWSDVQWYSVTAASCRQRNCTID</sequence>
<dbReference type="Gene3D" id="3.40.50.300">
    <property type="entry name" value="P-loop containing nucleotide triphosphate hydrolases"/>
    <property type="match status" value="1"/>
</dbReference>
<protein>
    <submittedName>
        <fullName evidence="1">Uncharacterized protein</fullName>
    </submittedName>
</protein>
<evidence type="ECO:0000313" key="1">
    <source>
        <dbReference type="EMBL" id="CAD8472094.1"/>
    </source>
</evidence>
<reference evidence="1" key="1">
    <citation type="submission" date="2021-01" db="EMBL/GenBank/DDBJ databases">
        <authorList>
            <person name="Corre E."/>
            <person name="Pelletier E."/>
            <person name="Niang G."/>
            <person name="Scheremetjew M."/>
            <person name="Finn R."/>
            <person name="Kale V."/>
            <person name="Holt S."/>
            <person name="Cochrane G."/>
            <person name="Meng A."/>
            <person name="Brown T."/>
            <person name="Cohen L."/>
        </authorList>
    </citation>
    <scope>NUCLEOTIDE SEQUENCE</scope>
    <source>
        <strain evidence="1">CCMP1374</strain>
    </source>
</reference>
<dbReference type="InterPro" id="IPR027417">
    <property type="entry name" value="P-loop_NTPase"/>
</dbReference>
<accession>A0A7S0H8H7</accession>
<gene>
    <name evidence="1" type="ORF">PANT1444_LOCUS2757</name>
</gene>